<reference evidence="3" key="1">
    <citation type="submission" date="2016-10" db="EMBL/GenBank/DDBJ databases">
        <authorList>
            <person name="Varghese N."/>
            <person name="Submissions S."/>
        </authorList>
    </citation>
    <scope>NUCLEOTIDE SEQUENCE [LARGE SCALE GENOMIC DNA]</scope>
    <source>
        <strain evidence="3">DSM 45843</strain>
    </source>
</reference>
<dbReference type="Pfam" id="PF14235">
    <property type="entry name" value="DUF4337"/>
    <property type="match status" value="1"/>
</dbReference>
<proteinExistence type="predicted"/>
<name>A0A1H0K7T4_9ACTN</name>
<evidence type="ECO:0000313" key="2">
    <source>
        <dbReference type="EMBL" id="SDO52118.1"/>
    </source>
</evidence>
<evidence type="ECO:0000256" key="1">
    <source>
        <dbReference type="SAM" id="Phobius"/>
    </source>
</evidence>
<dbReference type="AlphaFoldDB" id="A0A1H0K7T4"/>
<dbReference type="STRING" id="1052260.SAMN05660199_02061"/>
<keyword evidence="1" id="KW-0472">Membrane</keyword>
<gene>
    <name evidence="2" type="ORF">SAMN05660199_02061</name>
</gene>
<dbReference type="EMBL" id="FNIR01000006">
    <property type="protein sequence ID" value="SDO52118.1"/>
    <property type="molecule type" value="Genomic_DNA"/>
</dbReference>
<protein>
    <submittedName>
        <fullName evidence="2">Uncharacterized protein</fullName>
    </submittedName>
</protein>
<keyword evidence="1" id="KW-0812">Transmembrane</keyword>
<accession>A0A1H0K7T4</accession>
<dbReference type="InterPro" id="IPR025570">
    <property type="entry name" value="DUF4337"/>
</dbReference>
<sequence>MSENLQTTIDWYDQTGDEVTDPFDTDAGSPYALEEYAQGNDLTEQSESVFAAARAADEQGGQFDVATVFLALSLFFAGIASVFKSLVPQAVMLGVGTVGLVVGLVQLIVAL</sequence>
<feature type="transmembrane region" description="Helical" evidence="1">
    <location>
        <begin position="65"/>
        <end position="83"/>
    </location>
</feature>
<dbReference type="OrthoDB" id="9829236at2"/>
<dbReference type="Proteomes" id="UP000199088">
    <property type="component" value="Unassembled WGS sequence"/>
</dbReference>
<dbReference type="RefSeq" id="WP_091244320.1">
    <property type="nucleotide sequence ID" value="NZ_FNIR01000006.1"/>
</dbReference>
<keyword evidence="3" id="KW-1185">Reference proteome</keyword>
<evidence type="ECO:0000313" key="3">
    <source>
        <dbReference type="Proteomes" id="UP000199088"/>
    </source>
</evidence>
<organism evidence="2 3">
    <name type="scientific">Klenkia soli</name>
    <dbReference type="NCBI Taxonomy" id="1052260"/>
    <lineage>
        <taxon>Bacteria</taxon>
        <taxon>Bacillati</taxon>
        <taxon>Actinomycetota</taxon>
        <taxon>Actinomycetes</taxon>
        <taxon>Geodermatophilales</taxon>
        <taxon>Geodermatophilaceae</taxon>
        <taxon>Klenkia</taxon>
    </lineage>
</organism>
<feature type="transmembrane region" description="Helical" evidence="1">
    <location>
        <begin position="90"/>
        <end position="109"/>
    </location>
</feature>
<keyword evidence="1" id="KW-1133">Transmembrane helix</keyword>